<evidence type="ECO:0000256" key="1">
    <source>
        <dbReference type="ARBA" id="ARBA00022729"/>
    </source>
</evidence>
<sequence length="484" mass="52665">MKSAALVSTLLAHLALLGSATQSEHALFRQTAHVKLAEEVEAVTGNDVVTPIVCASAAATAFLGFRCDSTSSSATSSPAVTVSHSATYDLHALAIGDWGVDVNLGSCCNVYRKTGTGNKEYYKDQQAQANVAYLLALSAKTLHPKAILSHGDNFYWNGLGSDDVSYRFLNSFEDMYSDPALLDIKWLNVVGNHDLGGSMFICGKRDNQFVECSGIPDLLKNLDEKFTRQSTYVSPNNDRWKMPARYYVERLEDPDSGVTVDVFNIDTNAAAVHGAQQTCCQCYGYKMVSKSTESCSNVARGDKLCAGGDTGMYDACMKQIEDWQADSLKQLARDAATSTATWKVVNTHYSPHFHMDPTMMAEVNGILKEGGVHLFINGHTHAESHEFGTFNTHFVTNGAGGGIQSESIGEPPPYATDIKSIWRGENSPYGIFELSFAADQMKLQFVTFDDDWVFAPQKADTVKGGAKLGHCWLIPKDGSLGEEC</sequence>
<dbReference type="PANTHER" id="PTHR10161">
    <property type="entry name" value="TARTRATE-RESISTANT ACID PHOSPHATASE TYPE 5"/>
    <property type="match status" value="1"/>
</dbReference>
<dbReference type="AlphaFoldDB" id="H3GHS6"/>
<dbReference type="Proteomes" id="UP000005238">
    <property type="component" value="Unassembled WGS sequence"/>
</dbReference>
<dbReference type="VEuPathDB" id="FungiDB:KRP23_6644"/>
<evidence type="ECO:0000256" key="2">
    <source>
        <dbReference type="ARBA" id="ARBA00022801"/>
    </source>
</evidence>
<feature type="domain" description="Calcineurin-like phosphoesterase" evidence="4">
    <location>
        <begin position="93"/>
        <end position="382"/>
    </location>
</feature>
<feature type="chain" id="PRO_5003587435" description="Calcineurin-like phosphoesterase domain-containing protein" evidence="3">
    <location>
        <begin position="21"/>
        <end position="484"/>
    </location>
</feature>
<dbReference type="InterPro" id="IPR051558">
    <property type="entry name" value="Metallophosphoesterase_PAP"/>
</dbReference>
<keyword evidence="6" id="KW-1185">Reference proteome</keyword>
<dbReference type="InParanoid" id="H3GHS6"/>
<protein>
    <recommendedName>
        <fullName evidence="4">Calcineurin-like phosphoesterase domain-containing protein</fullName>
    </recommendedName>
</protein>
<dbReference type="EMBL" id="DS566010">
    <property type="status" value="NOT_ANNOTATED_CDS"/>
    <property type="molecule type" value="Genomic_DNA"/>
</dbReference>
<reference evidence="5" key="2">
    <citation type="submission" date="2015-06" db="UniProtKB">
        <authorList>
            <consortium name="EnsemblProtists"/>
        </authorList>
    </citation>
    <scope>IDENTIFICATION</scope>
    <source>
        <strain evidence="5">Pr102</strain>
    </source>
</reference>
<keyword evidence="2" id="KW-0378">Hydrolase</keyword>
<dbReference type="GO" id="GO:0008198">
    <property type="term" value="F:ferrous iron binding"/>
    <property type="evidence" value="ECO:0000318"/>
    <property type="project" value="GO_Central"/>
</dbReference>
<dbReference type="InterPro" id="IPR029052">
    <property type="entry name" value="Metallo-depent_PP-like"/>
</dbReference>
<dbReference type="InterPro" id="IPR004843">
    <property type="entry name" value="Calcineurin-like_PHP"/>
</dbReference>
<dbReference type="eggNOG" id="KOG2679">
    <property type="taxonomic scope" value="Eukaryota"/>
</dbReference>
<dbReference type="GO" id="GO:0008199">
    <property type="term" value="F:ferric iron binding"/>
    <property type="evidence" value="ECO:0000318"/>
    <property type="project" value="GO_Central"/>
</dbReference>
<evidence type="ECO:0000256" key="3">
    <source>
        <dbReference type="SAM" id="SignalP"/>
    </source>
</evidence>
<dbReference type="SUPFAM" id="SSF56300">
    <property type="entry name" value="Metallo-dependent phosphatases"/>
    <property type="match status" value="1"/>
</dbReference>
<dbReference type="PANTHER" id="PTHR10161:SF14">
    <property type="entry name" value="TARTRATE-RESISTANT ACID PHOSPHATASE TYPE 5"/>
    <property type="match status" value="1"/>
</dbReference>
<dbReference type="Pfam" id="PF00149">
    <property type="entry name" value="Metallophos"/>
    <property type="match status" value="1"/>
</dbReference>
<dbReference type="EnsemblProtists" id="Phyra75520">
    <property type="protein sequence ID" value="Phyra75520"/>
    <property type="gene ID" value="Phyra75520"/>
</dbReference>
<proteinExistence type="predicted"/>
<evidence type="ECO:0000259" key="4">
    <source>
        <dbReference type="Pfam" id="PF00149"/>
    </source>
</evidence>
<dbReference type="GO" id="GO:0003993">
    <property type="term" value="F:acid phosphatase activity"/>
    <property type="evidence" value="ECO:0000318"/>
    <property type="project" value="GO_Central"/>
</dbReference>
<dbReference type="OMA" id="THAESHE"/>
<reference evidence="6" key="1">
    <citation type="journal article" date="2006" name="Science">
        <title>Phytophthora genome sequences uncover evolutionary origins and mechanisms of pathogenesis.</title>
        <authorList>
            <person name="Tyler B.M."/>
            <person name="Tripathy S."/>
            <person name="Zhang X."/>
            <person name="Dehal P."/>
            <person name="Jiang R.H."/>
            <person name="Aerts A."/>
            <person name="Arredondo F.D."/>
            <person name="Baxter L."/>
            <person name="Bensasson D."/>
            <person name="Beynon J.L."/>
            <person name="Chapman J."/>
            <person name="Damasceno C.M."/>
            <person name="Dorrance A.E."/>
            <person name="Dou D."/>
            <person name="Dickerman A.W."/>
            <person name="Dubchak I.L."/>
            <person name="Garbelotto M."/>
            <person name="Gijzen M."/>
            <person name="Gordon S.G."/>
            <person name="Govers F."/>
            <person name="Grunwald N.J."/>
            <person name="Huang W."/>
            <person name="Ivors K.L."/>
            <person name="Jones R.W."/>
            <person name="Kamoun S."/>
            <person name="Krampis K."/>
            <person name="Lamour K.H."/>
            <person name="Lee M.K."/>
            <person name="McDonald W.H."/>
            <person name="Medina M."/>
            <person name="Meijer H.J."/>
            <person name="Nordberg E.K."/>
            <person name="Maclean D.J."/>
            <person name="Ospina-Giraldo M.D."/>
            <person name="Morris P.F."/>
            <person name="Phuntumart V."/>
            <person name="Putnam N.H."/>
            <person name="Rash S."/>
            <person name="Rose J.K."/>
            <person name="Sakihama Y."/>
            <person name="Salamov A.A."/>
            <person name="Savidor A."/>
            <person name="Scheuring C.F."/>
            <person name="Smith B.M."/>
            <person name="Sobral B.W."/>
            <person name="Terry A."/>
            <person name="Torto-Alalibo T.A."/>
            <person name="Win J."/>
            <person name="Xu Z."/>
            <person name="Zhang H."/>
            <person name="Grigoriev I.V."/>
            <person name="Rokhsar D.S."/>
            <person name="Boore J.L."/>
        </authorList>
    </citation>
    <scope>NUCLEOTIDE SEQUENCE [LARGE SCALE GENOMIC DNA]</scope>
    <source>
        <strain evidence="6">Pr102</strain>
    </source>
</reference>
<dbReference type="Gene3D" id="3.60.21.10">
    <property type="match status" value="1"/>
</dbReference>
<evidence type="ECO:0000313" key="6">
    <source>
        <dbReference type="Proteomes" id="UP000005238"/>
    </source>
</evidence>
<feature type="signal peptide" evidence="3">
    <location>
        <begin position="1"/>
        <end position="20"/>
    </location>
</feature>
<dbReference type="STRING" id="164328.H3GHS6"/>
<accession>H3GHS6</accession>
<name>H3GHS6_PHYRM</name>
<dbReference type="HOGENOM" id="CLU_027247_1_0_1"/>
<evidence type="ECO:0000313" key="5">
    <source>
        <dbReference type="EnsemblProtists" id="Phyra75520"/>
    </source>
</evidence>
<keyword evidence="1 3" id="KW-0732">Signal</keyword>
<organism evidence="5 6">
    <name type="scientific">Phytophthora ramorum</name>
    <name type="common">Sudden oak death agent</name>
    <dbReference type="NCBI Taxonomy" id="164328"/>
    <lineage>
        <taxon>Eukaryota</taxon>
        <taxon>Sar</taxon>
        <taxon>Stramenopiles</taxon>
        <taxon>Oomycota</taxon>
        <taxon>Peronosporomycetes</taxon>
        <taxon>Peronosporales</taxon>
        <taxon>Peronosporaceae</taxon>
        <taxon>Phytophthora</taxon>
    </lineage>
</organism>
<dbReference type="VEuPathDB" id="FungiDB:KRP22_6024"/>